<sequence>MFRIKLKLKIIINKLNLSKKAEKTSAMAGHQSITSVILGMLVKWIIIAFFGAIVLFPFYYMLSYALMSDTEVADTLHVHLAPKKPMWENFGRAFESGYWKAVWFTLAVTTLSIVIKLFVTMLAGYAFSLPKWRGKKILWLLFLSLMMLPEVALLTGQLKIMVDFGWDYGKQVILALVVPFAASVFSAIMFRNAFLAIPSRIKEASLVDGANGAKYFWKVAVPMISPTIWTVGILTAFAAWNSYLWPSLLLAGQEDQVINTWVFTTGFPKTGTDTRILANVRMAAAILAILPMFITYFVMRGRIMRAISRQGSAIKG</sequence>
<feature type="transmembrane region" description="Helical" evidence="7">
    <location>
        <begin position="215"/>
        <end position="240"/>
    </location>
</feature>
<feature type="transmembrane region" description="Helical" evidence="7">
    <location>
        <begin position="101"/>
        <end position="125"/>
    </location>
</feature>
<evidence type="ECO:0000256" key="7">
    <source>
        <dbReference type="RuleBase" id="RU363032"/>
    </source>
</evidence>
<dbReference type="OrthoDB" id="9787837at2"/>
<dbReference type="GO" id="GO:0055085">
    <property type="term" value="P:transmembrane transport"/>
    <property type="evidence" value="ECO:0007669"/>
    <property type="project" value="InterPro"/>
</dbReference>
<dbReference type="Pfam" id="PF00528">
    <property type="entry name" value="BPD_transp_1"/>
    <property type="match status" value="1"/>
</dbReference>
<keyword evidence="6 7" id="KW-0472">Membrane</keyword>
<name>A0A4R0XW54_9MOLU</name>
<feature type="transmembrane region" description="Helical" evidence="7">
    <location>
        <begin position="172"/>
        <end position="194"/>
    </location>
</feature>
<evidence type="ECO:0000256" key="2">
    <source>
        <dbReference type="ARBA" id="ARBA00022448"/>
    </source>
</evidence>
<dbReference type="PANTHER" id="PTHR43744">
    <property type="entry name" value="ABC TRANSPORTER PERMEASE PROTEIN MG189-RELATED-RELATED"/>
    <property type="match status" value="1"/>
</dbReference>
<reference evidence="9 10" key="1">
    <citation type="submission" date="2018-02" db="EMBL/GenBank/DDBJ databases">
        <title>Mycoplasma marinum and Mycoplasma todarodis sp. nov., moderately halophilic and psychrotolerant mycoplasmas isolated from cephalopods.</title>
        <authorList>
            <person name="Viver T."/>
        </authorList>
    </citation>
    <scope>NUCLEOTIDE SEQUENCE [LARGE SCALE GENOMIC DNA]</scope>
    <source>
        <strain evidence="9 10">PE</strain>
    </source>
</reference>
<dbReference type="Gene3D" id="1.10.3720.10">
    <property type="entry name" value="MetI-like"/>
    <property type="match status" value="1"/>
</dbReference>
<feature type="domain" description="ABC transmembrane type-1" evidence="8">
    <location>
        <begin position="102"/>
        <end position="299"/>
    </location>
</feature>
<accession>A0A4R0XW54</accession>
<dbReference type="PANTHER" id="PTHR43744:SF12">
    <property type="entry name" value="ABC TRANSPORTER PERMEASE PROTEIN MG189-RELATED"/>
    <property type="match status" value="1"/>
</dbReference>
<dbReference type="RefSeq" id="WP_131598250.1">
    <property type="nucleotide sequence ID" value="NZ_PSZO01000001.1"/>
</dbReference>
<evidence type="ECO:0000313" key="9">
    <source>
        <dbReference type="EMBL" id="TCG12047.1"/>
    </source>
</evidence>
<feature type="transmembrane region" description="Helical" evidence="7">
    <location>
        <begin position="137"/>
        <end position="160"/>
    </location>
</feature>
<dbReference type="PROSITE" id="PS50928">
    <property type="entry name" value="ABC_TM1"/>
    <property type="match status" value="1"/>
</dbReference>
<feature type="transmembrane region" description="Helical" evidence="7">
    <location>
        <begin position="276"/>
        <end position="299"/>
    </location>
</feature>
<evidence type="ECO:0000259" key="8">
    <source>
        <dbReference type="PROSITE" id="PS50928"/>
    </source>
</evidence>
<evidence type="ECO:0000256" key="3">
    <source>
        <dbReference type="ARBA" id="ARBA00022475"/>
    </source>
</evidence>
<gene>
    <name evidence="9" type="ORF">C4B24_00380</name>
</gene>
<dbReference type="Proteomes" id="UP000294192">
    <property type="component" value="Unassembled WGS sequence"/>
</dbReference>
<protein>
    <submittedName>
        <fullName evidence="9">Carbohydrate ABC transporter permease</fullName>
    </submittedName>
</protein>
<dbReference type="AlphaFoldDB" id="A0A4R0XW54"/>
<evidence type="ECO:0000256" key="1">
    <source>
        <dbReference type="ARBA" id="ARBA00004651"/>
    </source>
</evidence>
<comment type="subcellular location">
    <subcellularLocation>
        <location evidence="1 7">Cell membrane</location>
        <topology evidence="1 7">Multi-pass membrane protein</topology>
    </subcellularLocation>
</comment>
<comment type="caution">
    <text evidence="9">The sequence shown here is derived from an EMBL/GenBank/DDBJ whole genome shotgun (WGS) entry which is preliminary data.</text>
</comment>
<evidence type="ECO:0000256" key="4">
    <source>
        <dbReference type="ARBA" id="ARBA00022692"/>
    </source>
</evidence>
<dbReference type="SUPFAM" id="SSF161098">
    <property type="entry name" value="MetI-like"/>
    <property type="match status" value="1"/>
</dbReference>
<keyword evidence="3" id="KW-1003">Cell membrane</keyword>
<comment type="similarity">
    <text evidence="7">Belongs to the binding-protein-dependent transport system permease family.</text>
</comment>
<keyword evidence="10" id="KW-1185">Reference proteome</keyword>
<keyword evidence="2 7" id="KW-0813">Transport</keyword>
<dbReference type="InterPro" id="IPR000515">
    <property type="entry name" value="MetI-like"/>
</dbReference>
<organism evidence="9 10">
    <name type="scientific">Mycoplasma marinum</name>
    <dbReference type="NCBI Taxonomy" id="1937190"/>
    <lineage>
        <taxon>Bacteria</taxon>
        <taxon>Bacillati</taxon>
        <taxon>Mycoplasmatota</taxon>
        <taxon>Mollicutes</taxon>
        <taxon>Mycoplasmataceae</taxon>
        <taxon>Mycoplasma</taxon>
    </lineage>
</organism>
<feature type="transmembrane region" description="Helical" evidence="7">
    <location>
        <begin position="41"/>
        <end position="62"/>
    </location>
</feature>
<proteinExistence type="inferred from homology"/>
<dbReference type="GO" id="GO:0005886">
    <property type="term" value="C:plasma membrane"/>
    <property type="evidence" value="ECO:0007669"/>
    <property type="project" value="UniProtKB-SubCell"/>
</dbReference>
<keyword evidence="5 7" id="KW-1133">Transmembrane helix</keyword>
<dbReference type="EMBL" id="PSZO01000001">
    <property type="protein sequence ID" value="TCG12047.1"/>
    <property type="molecule type" value="Genomic_DNA"/>
</dbReference>
<dbReference type="InterPro" id="IPR035906">
    <property type="entry name" value="MetI-like_sf"/>
</dbReference>
<keyword evidence="4 7" id="KW-0812">Transmembrane</keyword>
<dbReference type="CDD" id="cd06261">
    <property type="entry name" value="TM_PBP2"/>
    <property type="match status" value="1"/>
</dbReference>
<evidence type="ECO:0000256" key="6">
    <source>
        <dbReference type="ARBA" id="ARBA00023136"/>
    </source>
</evidence>
<evidence type="ECO:0000256" key="5">
    <source>
        <dbReference type="ARBA" id="ARBA00022989"/>
    </source>
</evidence>
<evidence type="ECO:0000313" key="10">
    <source>
        <dbReference type="Proteomes" id="UP000294192"/>
    </source>
</evidence>